<evidence type="ECO:0000313" key="1">
    <source>
        <dbReference type="EMBL" id="WUO48299.1"/>
    </source>
</evidence>
<dbReference type="RefSeq" id="WP_328776455.1">
    <property type="nucleotide sequence ID" value="NZ_CP108057.1"/>
</dbReference>
<protein>
    <recommendedName>
        <fullName evidence="3">Transposase</fullName>
    </recommendedName>
</protein>
<dbReference type="EMBL" id="CP108057">
    <property type="protein sequence ID" value="WUO48299.1"/>
    <property type="molecule type" value="Genomic_DNA"/>
</dbReference>
<organism evidence="1 2">
    <name type="scientific">Streptomyces goshikiensis</name>
    <dbReference type="NCBI Taxonomy" id="1942"/>
    <lineage>
        <taxon>Bacteria</taxon>
        <taxon>Bacillati</taxon>
        <taxon>Actinomycetota</taxon>
        <taxon>Actinomycetes</taxon>
        <taxon>Kitasatosporales</taxon>
        <taxon>Streptomycetaceae</taxon>
        <taxon>Streptomyces</taxon>
    </lineage>
</organism>
<reference evidence="1" key="1">
    <citation type="submission" date="2022-10" db="EMBL/GenBank/DDBJ databases">
        <title>The complete genomes of actinobacterial strains from the NBC collection.</title>
        <authorList>
            <person name="Joergensen T.S."/>
            <person name="Alvarez Arevalo M."/>
            <person name="Sterndorff E.B."/>
            <person name="Faurdal D."/>
            <person name="Vuksanovic O."/>
            <person name="Mourched A.-S."/>
            <person name="Charusanti P."/>
            <person name="Shaw S."/>
            <person name="Blin K."/>
            <person name="Weber T."/>
        </authorList>
    </citation>
    <scope>NUCLEOTIDE SEQUENCE</scope>
    <source>
        <strain evidence="1">NBC_00283</strain>
    </source>
</reference>
<dbReference type="Proteomes" id="UP001432075">
    <property type="component" value="Chromosome"/>
</dbReference>
<evidence type="ECO:0000313" key="2">
    <source>
        <dbReference type="Proteomes" id="UP001432075"/>
    </source>
</evidence>
<keyword evidence="2" id="KW-1185">Reference proteome</keyword>
<accession>A0ABZ1RQS6</accession>
<proteinExistence type="predicted"/>
<evidence type="ECO:0008006" key="3">
    <source>
        <dbReference type="Google" id="ProtNLM"/>
    </source>
</evidence>
<gene>
    <name evidence="1" type="ORF">OHU17_22050</name>
</gene>
<name>A0ABZ1RQS6_9ACTN</name>
<sequence length="48" mass="5256">MADACGGTPEEWVAEVVRERLRLERARVGVEAGRLAGRHAALLKRLGE</sequence>